<evidence type="ECO:0000313" key="2">
    <source>
        <dbReference type="Proteomes" id="UP000076532"/>
    </source>
</evidence>
<gene>
    <name evidence="1" type="ORF">FIBSPDRAFT_872146</name>
</gene>
<proteinExistence type="predicted"/>
<protein>
    <submittedName>
        <fullName evidence="1">Uncharacterized protein</fullName>
    </submittedName>
</protein>
<sequence length="57" mass="6301">MGSKNRHEELKYRQLETSSKPCAAAEGGNLKDKCRTRDIMDTGETSYSASRPALTIP</sequence>
<dbReference type="AlphaFoldDB" id="A0A165ZQQ8"/>
<keyword evidence="2" id="KW-1185">Reference proteome</keyword>
<reference evidence="1 2" key="1">
    <citation type="journal article" date="2016" name="Mol. Biol. Evol.">
        <title>Comparative Genomics of Early-Diverging Mushroom-Forming Fungi Provides Insights into the Origins of Lignocellulose Decay Capabilities.</title>
        <authorList>
            <person name="Nagy L.G."/>
            <person name="Riley R."/>
            <person name="Tritt A."/>
            <person name="Adam C."/>
            <person name="Daum C."/>
            <person name="Floudas D."/>
            <person name="Sun H."/>
            <person name="Yadav J.S."/>
            <person name="Pangilinan J."/>
            <person name="Larsson K.H."/>
            <person name="Matsuura K."/>
            <person name="Barry K."/>
            <person name="Labutti K."/>
            <person name="Kuo R."/>
            <person name="Ohm R.A."/>
            <person name="Bhattacharya S.S."/>
            <person name="Shirouzu T."/>
            <person name="Yoshinaga Y."/>
            <person name="Martin F.M."/>
            <person name="Grigoriev I.V."/>
            <person name="Hibbett D.S."/>
        </authorList>
    </citation>
    <scope>NUCLEOTIDE SEQUENCE [LARGE SCALE GENOMIC DNA]</scope>
    <source>
        <strain evidence="1 2">CBS 109695</strain>
    </source>
</reference>
<accession>A0A165ZQQ8</accession>
<organism evidence="1 2">
    <name type="scientific">Athelia psychrophila</name>
    <dbReference type="NCBI Taxonomy" id="1759441"/>
    <lineage>
        <taxon>Eukaryota</taxon>
        <taxon>Fungi</taxon>
        <taxon>Dikarya</taxon>
        <taxon>Basidiomycota</taxon>
        <taxon>Agaricomycotina</taxon>
        <taxon>Agaricomycetes</taxon>
        <taxon>Agaricomycetidae</taxon>
        <taxon>Atheliales</taxon>
        <taxon>Atheliaceae</taxon>
        <taxon>Athelia</taxon>
    </lineage>
</organism>
<dbReference type="Proteomes" id="UP000076532">
    <property type="component" value="Unassembled WGS sequence"/>
</dbReference>
<dbReference type="EMBL" id="KV417672">
    <property type="protein sequence ID" value="KZP10829.1"/>
    <property type="molecule type" value="Genomic_DNA"/>
</dbReference>
<name>A0A165ZQQ8_9AGAM</name>
<evidence type="ECO:0000313" key="1">
    <source>
        <dbReference type="EMBL" id="KZP10829.1"/>
    </source>
</evidence>